<reference evidence="2 3" key="1">
    <citation type="submission" date="2015-04" db="EMBL/GenBank/DDBJ databases">
        <authorList>
            <person name="Heijne W.H."/>
            <person name="Fedorova N.D."/>
            <person name="Nierman W.C."/>
            <person name="Vollebregt A.W."/>
            <person name="Zhao Z."/>
            <person name="Wu L."/>
            <person name="Kumar M."/>
            <person name="Stam H."/>
            <person name="van den Berg M.A."/>
            <person name="Pel H.J."/>
        </authorList>
    </citation>
    <scope>NUCLEOTIDE SEQUENCE [LARGE SCALE GENOMIC DNA]</scope>
    <source>
        <strain evidence="2 3">CBS 393.64</strain>
    </source>
</reference>
<keyword evidence="3" id="KW-1185">Reference proteome</keyword>
<proteinExistence type="predicted"/>
<feature type="region of interest" description="Disordered" evidence="1">
    <location>
        <begin position="398"/>
        <end position="423"/>
    </location>
</feature>
<feature type="region of interest" description="Disordered" evidence="1">
    <location>
        <begin position="235"/>
        <end position="262"/>
    </location>
</feature>
<name>A0A0F4Z2V8_RASE3</name>
<feature type="region of interest" description="Disordered" evidence="1">
    <location>
        <begin position="1"/>
        <end position="101"/>
    </location>
</feature>
<protein>
    <submittedName>
        <fullName evidence="2">Uncharacterized protein</fullName>
    </submittedName>
</protein>
<feature type="compositionally biased region" description="Low complexity" evidence="1">
    <location>
        <begin position="46"/>
        <end position="58"/>
    </location>
</feature>
<evidence type="ECO:0000313" key="3">
    <source>
        <dbReference type="Proteomes" id="UP000053958"/>
    </source>
</evidence>
<feature type="region of interest" description="Disordered" evidence="1">
    <location>
        <begin position="447"/>
        <end position="494"/>
    </location>
</feature>
<feature type="compositionally biased region" description="Basic and acidic residues" evidence="1">
    <location>
        <begin position="250"/>
        <end position="261"/>
    </location>
</feature>
<evidence type="ECO:0000313" key="2">
    <source>
        <dbReference type="EMBL" id="KKA24859.1"/>
    </source>
</evidence>
<evidence type="ECO:0000256" key="1">
    <source>
        <dbReference type="SAM" id="MobiDB-lite"/>
    </source>
</evidence>
<dbReference type="RefSeq" id="XP_013331471.1">
    <property type="nucleotide sequence ID" value="XM_013476017.1"/>
</dbReference>
<dbReference type="GeneID" id="25313478"/>
<feature type="compositionally biased region" description="Low complexity" evidence="1">
    <location>
        <begin position="447"/>
        <end position="489"/>
    </location>
</feature>
<dbReference type="EMBL" id="LASV01000046">
    <property type="protein sequence ID" value="KKA24859.1"/>
    <property type="molecule type" value="Genomic_DNA"/>
</dbReference>
<gene>
    <name evidence="2" type="ORF">T310_1127</name>
</gene>
<accession>A0A0F4Z2V8</accession>
<sequence>MDKQILRGWTTSHGRFGAEAGGWPRRPEIPGIDPSKSQPHHCGEMPSLSHGPSSDSGSMEGQDPRRTEWRPACGGCHAPRAASIPRARASRAASGSRGEKADQRRLMLIKRALRGGLVANESPEPGSPGFAMLAVWQGGRDGPRSLLRQWLRSVSLSHLVDASTMVVFPGPDNQFLSHAAAMLAGVDLSWSSGRRGVAVQAIAGVQAVRLAPRDSTACQTFLSPTVKFSRVQKRKAVRQRKRTKTSTSVDPRRGPVAEESRMQSCRLLSKRKSVMLQSKNACLGHSSPSIKRVVMRMKLLIANVLTFIMAGIRSSHAWYLDDSCKNTKPRDYQSLITEGMVSAFDMAQAGADAMQALRDGLTHALTPSRRLKRTFRMFLRSGRIQMARLWSWRRAQNQKRGLHQPSPRCKHPPVSSVESNTGTTLTNTATILTNAATTLTSTATTLTDTATTSTDPTSTSTDPATTSTLTSSGQTQTASTSITNTTGAAPNYDRFDRSNDWLQVQQSGLAALANDTEPEVTWISTSTSTSLPSASS</sequence>
<organism evidence="2 3">
    <name type="scientific">Rasamsonia emersonii (strain ATCC 16479 / CBS 393.64 / IMI 116815)</name>
    <dbReference type="NCBI Taxonomy" id="1408163"/>
    <lineage>
        <taxon>Eukaryota</taxon>
        <taxon>Fungi</taxon>
        <taxon>Dikarya</taxon>
        <taxon>Ascomycota</taxon>
        <taxon>Pezizomycotina</taxon>
        <taxon>Eurotiomycetes</taxon>
        <taxon>Eurotiomycetidae</taxon>
        <taxon>Eurotiales</taxon>
        <taxon>Trichocomaceae</taxon>
        <taxon>Rasamsonia</taxon>
    </lineage>
</organism>
<dbReference type="AlphaFoldDB" id="A0A0F4Z2V8"/>
<feature type="compositionally biased region" description="Basic residues" evidence="1">
    <location>
        <begin position="235"/>
        <end position="244"/>
    </location>
</feature>
<comment type="caution">
    <text evidence="2">The sequence shown here is derived from an EMBL/GenBank/DDBJ whole genome shotgun (WGS) entry which is preliminary data.</text>
</comment>
<dbReference type="Proteomes" id="UP000053958">
    <property type="component" value="Unassembled WGS sequence"/>
</dbReference>
<feature type="compositionally biased region" description="Low complexity" evidence="1">
    <location>
        <begin position="78"/>
        <end position="96"/>
    </location>
</feature>